<dbReference type="InterPro" id="IPR036005">
    <property type="entry name" value="Creatinase/aminopeptidase-like"/>
</dbReference>
<dbReference type="Pfam" id="PF00557">
    <property type="entry name" value="Peptidase_M24"/>
    <property type="match status" value="1"/>
</dbReference>
<evidence type="ECO:0000313" key="2">
    <source>
        <dbReference type="EMBL" id="RXG25126.1"/>
    </source>
</evidence>
<evidence type="ECO:0000259" key="1">
    <source>
        <dbReference type="Pfam" id="PF00557"/>
    </source>
</evidence>
<dbReference type="InterPro" id="IPR000994">
    <property type="entry name" value="Pept_M24"/>
</dbReference>
<gene>
    <name evidence="2" type="ORF">DSM02_1096</name>
</gene>
<evidence type="ECO:0000313" key="3">
    <source>
        <dbReference type="Proteomes" id="UP000289859"/>
    </source>
</evidence>
<name>A0A4Q0PF41_9FLAO</name>
<keyword evidence="3" id="KW-1185">Reference proteome</keyword>
<dbReference type="SUPFAM" id="SSF55920">
    <property type="entry name" value="Creatinase/aminopeptidase"/>
    <property type="match status" value="1"/>
</dbReference>
<organism evidence="2 3">
    <name type="scientific">Leeuwenhoekiella polynyae</name>
    <dbReference type="NCBI Taxonomy" id="1550906"/>
    <lineage>
        <taxon>Bacteria</taxon>
        <taxon>Pseudomonadati</taxon>
        <taxon>Bacteroidota</taxon>
        <taxon>Flavobacteriia</taxon>
        <taxon>Flavobacteriales</taxon>
        <taxon>Flavobacteriaceae</taxon>
        <taxon>Leeuwenhoekiella</taxon>
    </lineage>
</organism>
<dbReference type="RefSeq" id="WP_128764674.1">
    <property type="nucleotide sequence ID" value="NZ_JBHUOO010000048.1"/>
</dbReference>
<accession>A0A4Q0PF41</accession>
<dbReference type="EMBL" id="QOVK01000003">
    <property type="protein sequence ID" value="RXG25126.1"/>
    <property type="molecule type" value="Genomic_DNA"/>
</dbReference>
<comment type="caution">
    <text evidence="2">The sequence shown here is derived from an EMBL/GenBank/DDBJ whole genome shotgun (WGS) entry which is preliminary data.</text>
</comment>
<protein>
    <submittedName>
        <fullName evidence="2">Metallopeptidase family M24</fullName>
    </submittedName>
</protein>
<dbReference type="Proteomes" id="UP000289859">
    <property type="component" value="Unassembled WGS sequence"/>
</dbReference>
<sequence>MRYILLLSLALITTIHSVQSQILPERDRASLIDKILAERFDHVLPDIMDRTGIDMWILITREYNEDPVVKTMLPSTWLNARRRTILVFNYDSDKFKVEKLAVARYNIGDNITSAWNKEEEPDQWQALLKIIEVRNPKKIALNYSDDYGIADGISKTDYDVFMNVLPASYKSRVVSAEPLAVGWIETRSAVEMQLFEELVGVTHDIINEAFSSKVITPGKTNTEDVVWFMRQKVTDLGLETWFHPTIDIQRSDEPLESHITAFKNHNEGQIILPGDLLHCDFGITYLRLNTDVQEHAYVLKKGETQAPQFLVDAFAKGNQVQDIFTSHFETGKTGNTILKEALTEARSEGLRPSIYTHPLGLYGHSAGPTIGMWDSQEGVPGTGDYKLFENTAYAIELNTTVNIPEWNKDIRIMLEEDGFWGPKGFEYINKRQEELILVD</sequence>
<dbReference type="AlphaFoldDB" id="A0A4Q0PF41"/>
<reference evidence="2 3" key="1">
    <citation type="submission" date="2018-07" db="EMBL/GenBank/DDBJ databases">
        <title>Leeuwenhoekiella genomics.</title>
        <authorList>
            <person name="Tahon G."/>
            <person name="Willems A."/>
        </authorList>
    </citation>
    <scope>NUCLEOTIDE SEQUENCE [LARGE SCALE GENOMIC DNA]</scope>
    <source>
        <strain evidence="2 3">LMG 29608</strain>
    </source>
</reference>
<feature type="domain" description="Peptidase M24" evidence="1">
    <location>
        <begin position="201"/>
        <end position="412"/>
    </location>
</feature>
<dbReference type="Gene3D" id="3.90.230.10">
    <property type="entry name" value="Creatinase/methionine aminopeptidase superfamily"/>
    <property type="match status" value="1"/>
</dbReference>
<dbReference type="OrthoDB" id="9765815at2"/>
<proteinExistence type="predicted"/>